<proteinExistence type="predicted"/>
<organism evidence="1 2">
    <name type="scientific">Quercus rubra</name>
    <name type="common">Northern red oak</name>
    <name type="synonym">Quercus borealis</name>
    <dbReference type="NCBI Taxonomy" id="3512"/>
    <lineage>
        <taxon>Eukaryota</taxon>
        <taxon>Viridiplantae</taxon>
        <taxon>Streptophyta</taxon>
        <taxon>Embryophyta</taxon>
        <taxon>Tracheophyta</taxon>
        <taxon>Spermatophyta</taxon>
        <taxon>Magnoliopsida</taxon>
        <taxon>eudicotyledons</taxon>
        <taxon>Gunneridae</taxon>
        <taxon>Pentapetalae</taxon>
        <taxon>rosids</taxon>
        <taxon>fabids</taxon>
        <taxon>Fagales</taxon>
        <taxon>Fagaceae</taxon>
        <taxon>Quercus</taxon>
    </lineage>
</organism>
<evidence type="ECO:0000313" key="1">
    <source>
        <dbReference type="EMBL" id="KAK4549963.1"/>
    </source>
</evidence>
<protein>
    <submittedName>
        <fullName evidence="1">Uncharacterized protein</fullName>
    </submittedName>
</protein>
<evidence type="ECO:0000313" key="2">
    <source>
        <dbReference type="Proteomes" id="UP001324115"/>
    </source>
</evidence>
<comment type="caution">
    <text evidence="1">The sequence shown here is derived from an EMBL/GenBank/DDBJ whole genome shotgun (WGS) entry which is preliminary data.</text>
</comment>
<name>A0AAN7DUR4_QUERU</name>
<dbReference type="Proteomes" id="UP001324115">
    <property type="component" value="Unassembled WGS sequence"/>
</dbReference>
<dbReference type="AlphaFoldDB" id="A0AAN7DUR4"/>
<dbReference type="EMBL" id="JAXUIC010000182">
    <property type="protein sequence ID" value="KAK4549963.1"/>
    <property type="molecule type" value="Genomic_DNA"/>
</dbReference>
<accession>A0AAN7DUR4</accession>
<reference evidence="1 2" key="1">
    <citation type="journal article" date="2023" name="G3 (Bethesda)">
        <title>A haplotype-resolved chromosome-scale genome for Quercus rubra L. provides insights into the genetics of adaptive traits for red oak species.</title>
        <authorList>
            <person name="Kapoor B."/>
            <person name="Jenkins J."/>
            <person name="Schmutz J."/>
            <person name="Zhebentyayeva T."/>
            <person name="Kuelheim C."/>
            <person name="Coggeshall M."/>
            <person name="Heim C."/>
            <person name="Lasky J.R."/>
            <person name="Leites L."/>
            <person name="Islam-Faridi N."/>
            <person name="Romero-Severson J."/>
            <person name="DeLeo V.L."/>
            <person name="Lucas S.M."/>
            <person name="Lazic D."/>
            <person name="Gailing O."/>
            <person name="Carlson J."/>
            <person name="Staton M."/>
        </authorList>
    </citation>
    <scope>NUCLEOTIDE SEQUENCE [LARGE SCALE GENOMIC DNA]</scope>
    <source>
        <strain evidence="1">Pseudo-F2</strain>
    </source>
</reference>
<keyword evidence="2" id="KW-1185">Reference proteome</keyword>
<gene>
    <name evidence="1" type="ORF">RGQ29_032733</name>
</gene>
<sequence length="128" mass="15621">MVQKKLTNLIRNFSSSFSSCGTRFWIGGEPKRKDLTFLGKGTEFTREPYRRVEHRPPENLPGKFGSRRRRKKRKYLGFPILDQNSHKFIHRNTLFIYIPFRERENERDRVFLSVQRVREWEREVGYRK</sequence>